<organism evidence="2 3">
    <name type="scientific">Mycolicibacterium vanbaalenii</name>
    <name type="common">Mycobacterium vanbaalenii</name>
    <dbReference type="NCBI Taxonomy" id="110539"/>
    <lineage>
        <taxon>Bacteria</taxon>
        <taxon>Bacillati</taxon>
        <taxon>Actinomycetota</taxon>
        <taxon>Actinomycetes</taxon>
        <taxon>Mycobacteriales</taxon>
        <taxon>Mycobacteriaceae</taxon>
        <taxon>Mycolicibacterium</taxon>
    </lineage>
</organism>
<evidence type="ECO:0000313" key="3">
    <source>
        <dbReference type="Proteomes" id="UP000430146"/>
    </source>
</evidence>
<dbReference type="EMBL" id="CACSIP010000025">
    <property type="protein sequence ID" value="CAA0126524.1"/>
    <property type="molecule type" value="Genomic_DNA"/>
</dbReference>
<dbReference type="Pfam" id="PF12642">
    <property type="entry name" value="TpcC"/>
    <property type="match status" value="1"/>
</dbReference>
<dbReference type="InterPro" id="IPR024735">
    <property type="entry name" value="TcpC"/>
</dbReference>
<keyword evidence="1" id="KW-0812">Transmembrane</keyword>
<gene>
    <name evidence="2" type="ORF">AELLOGFF_04832</name>
</gene>
<name>A0A5S9R0Y0_MYCVN</name>
<evidence type="ECO:0000256" key="1">
    <source>
        <dbReference type="SAM" id="Phobius"/>
    </source>
</evidence>
<evidence type="ECO:0000313" key="2">
    <source>
        <dbReference type="EMBL" id="CAA0126524.1"/>
    </source>
</evidence>
<reference evidence="2 3" key="1">
    <citation type="submission" date="2019-11" db="EMBL/GenBank/DDBJ databases">
        <authorList>
            <person name="Holert J."/>
        </authorList>
    </citation>
    <scope>NUCLEOTIDE SEQUENCE [LARGE SCALE GENOMIC DNA]</scope>
    <source>
        <strain evidence="2">BC8_1</strain>
    </source>
</reference>
<keyword evidence="1" id="KW-0472">Membrane</keyword>
<evidence type="ECO:0008006" key="4">
    <source>
        <dbReference type="Google" id="ProtNLM"/>
    </source>
</evidence>
<accession>A0A5S9R0Y0</accession>
<dbReference type="AlphaFoldDB" id="A0A5S9R0Y0"/>
<protein>
    <recommendedName>
        <fullName evidence="4">Conjugative transposon protein TcpC</fullName>
    </recommendedName>
</protein>
<keyword evidence="3" id="KW-1185">Reference proteome</keyword>
<dbReference type="Proteomes" id="UP000430146">
    <property type="component" value="Unassembled WGS sequence"/>
</dbReference>
<feature type="transmembrane region" description="Helical" evidence="1">
    <location>
        <begin position="12"/>
        <end position="40"/>
    </location>
</feature>
<dbReference type="RefSeq" id="WP_159232436.1">
    <property type="nucleotide sequence ID" value="NZ_CACSIP010000025.1"/>
</dbReference>
<sequence length="318" mass="34108">MTRTWKNRFKLIGKVVGILLAIYLSFCTIVAGTSTTWSWIRPPEGPNVRGISQTTSNESAVATAWAIECFALFKIATTAERDLLKDCFPLPDDYALPETPKIFITTPLALTTLEDKRQSTSTAQLYTVFLTTLERPYAGAAAKRAYYAVPVSVVDHGPAGVSLPERLGGPPAGVRLATLYSYGVTTPDVKTGKGGAPLATDLAGFFTVFLTTSDAGQLAHYVTGTAQIGPLGAYQSAFLTKLEATQPIPDSPVEGTERQVLAQVTVQTEQVLDWPMTYPLTVTFTKGAWAVSRLDYMPLVDVSADAIESAASSPTSTR</sequence>
<proteinExistence type="predicted"/>
<dbReference type="OrthoDB" id="4545310at2"/>
<keyword evidence="1" id="KW-1133">Transmembrane helix</keyword>